<accession>A0ABS9CL45</accession>
<comment type="similarity">
    <text evidence="1">Belongs to the isochorismatase family.</text>
</comment>
<keyword evidence="5" id="KW-1185">Reference proteome</keyword>
<evidence type="ECO:0000256" key="2">
    <source>
        <dbReference type="ARBA" id="ARBA00022801"/>
    </source>
</evidence>
<evidence type="ECO:0000313" key="4">
    <source>
        <dbReference type="EMBL" id="MCF2651861.1"/>
    </source>
</evidence>
<organism evidence="4 5">
    <name type="scientific">Anaeromassilibacillus senegalensis</name>
    <dbReference type="NCBI Taxonomy" id="1673717"/>
    <lineage>
        <taxon>Bacteria</taxon>
        <taxon>Bacillati</taxon>
        <taxon>Bacillota</taxon>
        <taxon>Clostridia</taxon>
        <taxon>Eubacteriales</taxon>
        <taxon>Acutalibacteraceae</taxon>
        <taxon>Anaeromassilibacillus</taxon>
    </lineage>
</organism>
<dbReference type="CDD" id="cd00431">
    <property type="entry name" value="cysteine_hydrolases"/>
    <property type="match status" value="1"/>
</dbReference>
<dbReference type="GO" id="GO:0016787">
    <property type="term" value="F:hydrolase activity"/>
    <property type="evidence" value="ECO:0007669"/>
    <property type="project" value="UniProtKB-KW"/>
</dbReference>
<dbReference type="InterPro" id="IPR036380">
    <property type="entry name" value="Isochorismatase-like_sf"/>
</dbReference>
<dbReference type="Pfam" id="PF00857">
    <property type="entry name" value="Isochorismatase"/>
    <property type="match status" value="1"/>
</dbReference>
<evidence type="ECO:0000256" key="1">
    <source>
        <dbReference type="ARBA" id="ARBA00006336"/>
    </source>
</evidence>
<keyword evidence="2 4" id="KW-0378">Hydrolase</keyword>
<feature type="domain" description="Isochorismatase-like" evidence="3">
    <location>
        <begin position="5"/>
        <end position="159"/>
    </location>
</feature>
<comment type="caution">
    <text evidence="4">The sequence shown here is derived from an EMBL/GenBank/DDBJ whole genome shotgun (WGS) entry which is preliminary data.</text>
</comment>
<protein>
    <submittedName>
        <fullName evidence="4">Cysteine hydrolase</fullName>
    </submittedName>
</protein>
<dbReference type="RefSeq" id="WP_235322871.1">
    <property type="nucleotide sequence ID" value="NZ_JAFBIT010000001.1"/>
</dbReference>
<dbReference type="InterPro" id="IPR000868">
    <property type="entry name" value="Isochorismatase-like_dom"/>
</dbReference>
<dbReference type="EMBL" id="JAFBIT010000001">
    <property type="protein sequence ID" value="MCF2651861.1"/>
    <property type="molecule type" value="Genomic_DNA"/>
</dbReference>
<dbReference type="SUPFAM" id="SSF52499">
    <property type="entry name" value="Isochorismatase-like hydrolases"/>
    <property type="match status" value="1"/>
</dbReference>
<reference evidence="4 5" key="1">
    <citation type="submission" date="2020-12" db="EMBL/GenBank/DDBJ databases">
        <title>Whole genome sequences of gut porcine anaerobes.</title>
        <authorList>
            <person name="Kubasova T."/>
            <person name="Jahodarova E."/>
            <person name="Rychlik I."/>
        </authorList>
    </citation>
    <scope>NUCLEOTIDE SEQUENCE [LARGE SCALE GENOMIC DNA]</scope>
    <source>
        <strain evidence="4 5">An867</strain>
    </source>
</reference>
<evidence type="ECO:0000259" key="3">
    <source>
        <dbReference type="Pfam" id="PF00857"/>
    </source>
</evidence>
<evidence type="ECO:0000313" key="5">
    <source>
        <dbReference type="Proteomes" id="UP001299220"/>
    </source>
</evidence>
<dbReference type="Gene3D" id="3.40.50.850">
    <property type="entry name" value="Isochorismatase-like"/>
    <property type="match status" value="1"/>
</dbReference>
<dbReference type="InterPro" id="IPR050272">
    <property type="entry name" value="Isochorismatase-like_hydrls"/>
</dbReference>
<gene>
    <name evidence="4" type="ORF">JQM67_04530</name>
</gene>
<dbReference type="PANTHER" id="PTHR43540">
    <property type="entry name" value="PEROXYUREIDOACRYLATE/UREIDOACRYLATE AMIDOHYDROLASE-RELATED"/>
    <property type="match status" value="1"/>
</dbReference>
<dbReference type="Proteomes" id="UP001299220">
    <property type="component" value="Unassembled WGS sequence"/>
</dbReference>
<name>A0ABS9CL45_9FIRM</name>
<sequence length="167" mass="18666">MKNKALVVIDIQNDITKNYREIVENLNKAIDWAIEQEMYVVYICQNNIAPSAKNFLPGSKGAEIVPELHVASDHIFIKTKTNALTSEAFCAFIEENRITEFVITGADATACVKSTCYNMTKAGYAVTVLSDCVTSYDKKKIPVMLEYYKSKNCMVVTLDQMVATSLQ</sequence>
<proteinExistence type="inferred from homology"/>